<dbReference type="PRINTS" id="PR00106">
    <property type="entry name" value="DNAPOLB"/>
</dbReference>
<feature type="non-terminal residue" evidence="9">
    <location>
        <position position="617"/>
    </location>
</feature>
<comment type="caution">
    <text evidence="9">The sequence shown here is derived from an EMBL/GenBank/DDBJ whole genome shotgun (WGS) entry which is preliminary data.</text>
</comment>
<proteinExistence type="inferred from homology"/>
<protein>
    <recommendedName>
        <fullName evidence="7">DNA polymerase</fullName>
        <ecNumber evidence="7">2.7.7.7</ecNumber>
    </recommendedName>
</protein>
<dbReference type="GO" id="GO:0000166">
    <property type="term" value="F:nucleotide binding"/>
    <property type="evidence" value="ECO:0007669"/>
    <property type="project" value="InterPro"/>
</dbReference>
<dbReference type="OrthoDB" id="2414538at2759"/>
<feature type="non-terminal residue" evidence="9">
    <location>
        <position position="1"/>
    </location>
</feature>
<feature type="domain" description="DNA-directed DNA polymerase family B multifunctional" evidence="8">
    <location>
        <begin position="384"/>
        <end position="460"/>
    </location>
</feature>
<dbReference type="AlphaFoldDB" id="A0A9W4X1R9"/>
<dbReference type="PANTHER" id="PTHR10322">
    <property type="entry name" value="DNA POLYMERASE CATALYTIC SUBUNIT"/>
    <property type="match status" value="1"/>
</dbReference>
<evidence type="ECO:0000313" key="10">
    <source>
        <dbReference type="Proteomes" id="UP001153678"/>
    </source>
</evidence>
<dbReference type="SUPFAM" id="SSF56672">
    <property type="entry name" value="DNA/RNA polymerases"/>
    <property type="match status" value="1"/>
</dbReference>
<dbReference type="InterPro" id="IPR043502">
    <property type="entry name" value="DNA/RNA_pol_sf"/>
</dbReference>
<organism evidence="9 10">
    <name type="scientific">Funneliformis geosporum</name>
    <dbReference type="NCBI Taxonomy" id="1117311"/>
    <lineage>
        <taxon>Eukaryota</taxon>
        <taxon>Fungi</taxon>
        <taxon>Fungi incertae sedis</taxon>
        <taxon>Mucoromycota</taxon>
        <taxon>Glomeromycotina</taxon>
        <taxon>Glomeromycetes</taxon>
        <taxon>Glomerales</taxon>
        <taxon>Glomeraceae</taxon>
        <taxon>Funneliformis</taxon>
    </lineage>
</organism>
<evidence type="ECO:0000259" key="8">
    <source>
        <dbReference type="Pfam" id="PF00136"/>
    </source>
</evidence>
<feature type="domain" description="DNA-directed DNA polymerase family B multifunctional" evidence="8">
    <location>
        <begin position="177"/>
        <end position="319"/>
    </location>
</feature>
<dbReference type="Gene3D" id="3.90.1600.10">
    <property type="entry name" value="Palm domain of DNA polymerase"/>
    <property type="match status" value="1"/>
</dbReference>
<dbReference type="SUPFAM" id="SSF53098">
    <property type="entry name" value="Ribonuclease H-like"/>
    <property type="match status" value="1"/>
</dbReference>
<evidence type="ECO:0000313" key="9">
    <source>
        <dbReference type="EMBL" id="CAI2195733.1"/>
    </source>
</evidence>
<dbReference type="Gene3D" id="3.30.420.10">
    <property type="entry name" value="Ribonuclease H-like superfamily/Ribonuclease H"/>
    <property type="match status" value="1"/>
</dbReference>
<dbReference type="EMBL" id="CAMKVN010012951">
    <property type="protein sequence ID" value="CAI2195733.1"/>
    <property type="molecule type" value="Genomic_DNA"/>
</dbReference>
<dbReference type="GO" id="GO:0006261">
    <property type="term" value="P:DNA-templated DNA replication"/>
    <property type="evidence" value="ECO:0007669"/>
    <property type="project" value="TreeGrafter"/>
</dbReference>
<keyword evidence="4 7" id="KW-0239">DNA-directed DNA polymerase</keyword>
<accession>A0A9W4X1R9</accession>
<name>A0A9W4X1R9_9GLOM</name>
<reference evidence="9" key="1">
    <citation type="submission" date="2022-08" db="EMBL/GenBank/DDBJ databases">
        <authorList>
            <person name="Kallberg Y."/>
            <person name="Tangrot J."/>
            <person name="Rosling A."/>
        </authorList>
    </citation>
    <scope>NUCLEOTIDE SEQUENCE</scope>
    <source>
        <strain evidence="9">Wild A</strain>
    </source>
</reference>
<comment type="catalytic activity">
    <reaction evidence="6 7">
        <text>DNA(n) + a 2'-deoxyribonucleoside 5'-triphosphate = DNA(n+1) + diphosphate</text>
        <dbReference type="Rhea" id="RHEA:22508"/>
        <dbReference type="Rhea" id="RHEA-COMP:17339"/>
        <dbReference type="Rhea" id="RHEA-COMP:17340"/>
        <dbReference type="ChEBI" id="CHEBI:33019"/>
        <dbReference type="ChEBI" id="CHEBI:61560"/>
        <dbReference type="ChEBI" id="CHEBI:173112"/>
        <dbReference type="EC" id="2.7.7.7"/>
    </reaction>
</comment>
<evidence type="ECO:0000256" key="2">
    <source>
        <dbReference type="ARBA" id="ARBA00022679"/>
    </source>
</evidence>
<keyword evidence="10" id="KW-1185">Reference proteome</keyword>
<dbReference type="PANTHER" id="PTHR10322:SF23">
    <property type="entry name" value="DNA POLYMERASE DELTA CATALYTIC SUBUNIT"/>
    <property type="match status" value="1"/>
</dbReference>
<dbReference type="PROSITE" id="PS00116">
    <property type="entry name" value="DNA_POLYMERASE_B"/>
    <property type="match status" value="1"/>
</dbReference>
<evidence type="ECO:0000256" key="7">
    <source>
        <dbReference type="RuleBase" id="RU000442"/>
    </source>
</evidence>
<keyword evidence="3 7" id="KW-0548">Nucleotidyltransferase</keyword>
<keyword evidence="2 7" id="KW-0808">Transferase</keyword>
<dbReference type="InterPro" id="IPR006134">
    <property type="entry name" value="DNA-dir_DNA_pol_B_multi_dom"/>
</dbReference>
<keyword evidence="7" id="KW-0235">DNA replication</keyword>
<comment type="similarity">
    <text evidence="1 7">Belongs to the DNA polymerase type-B family.</text>
</comment>
<dbReference type="InterPro" id="IPR050240">
    <property type="entry name" value="DNA_pol_type-B"/>
</dbReference>
<dbReference type="Pfam" id="PF00136">
    <property type="entry name" value="DNA_pol_B"/>
    <property type="match status" value="2"/>
</dbReference>
<dbReference type="Proteomes" id="UP001153678">
    <property type="component" value="Unassembled WGS sequence"/>
</dbReference>
<sequence>LGFNDSGYDWPFIVEKATKLNVFDWMVQQMSANPYKTANTQSTLTWNYFGGTGKPLSSEGRESINIKFGSNDMSFESSFLKLPGCVPIDVCASLLQLFPCSEKRLLKFFLEKCGLDARDGTSDSSVKNMQEIAKYYVIDALRCQELMVKNNIINDYREVASIAYISLFDTHYYAIGTKVSNLLGAEAWTQDILYTMKISNQKAFGKFPGAYVFPPEKGLENKRSVTGLDFASLYLSIIMTYNLSPEKMVSTLSEADKLKRENKVLHSIEFKYGGKPVRAWTIRHGNKSDQKGLFPKILENLQNIRNELKVQLKPLGKKMEYMGLVKSRMDAGGSISIASAIEDICSHSEPKKHIEIADILNPFISSSYDDFRKEYDSICFDYNSLNSKQKAIKLYMNSFYGVTGQSDSPFYILELAGGVTSAGRENIKLVAEFVKKKGFGIKYGDTDSLYLTCPDSYYEKCDLSYDVGKGVISKQEYWTEMVKITMGIMEKLRIEVNNFLRLKTRSDYLKMAYEEVLFPVVFTGKKKYFGIPHEDTPNFKPEEFFIRGIDTVKQGKSQVFKTIGDRIMWGAMDINNDRSLHDIAENVLRDALVNTKQWNFEQFIETDAWKPDKDNKA</sequence>
<evidence type="ECO:0000256" key="3">
    <source>
        <dbReference type="ARBA" id="ARBA00022695"/>
    </source>
</evidence>
<dbReference type="GO" id="GO:0003677">
    <property type="term" value="F:DNA binding"/>
    <property type="evidence" value="ECO:0007669"/>
    <property type="project" value="UniProtKB-KW"/>
</dbReference>
<dbReference type="InterPro" id="IPR006172">
    <property type="entry name" value="DNA-dir_DNA_pol_B"/>
</dbReference>
<gene>
    <name evidence="9" type="ORF">FWILDA_LOCUS17225</name>
</gene>
<keyword evidence="5 7" id="KW-0238">DNA-binding</keyword>
<dbReference type="SMART" id="SM00486">
    <property type="entry name" value="POLBc"/>
    <property type="match status" value="1"/>
</dbReference>
<dbReference type="InterPro" id="IPR036397">
    <property type="entry name" value="RNaseH_sf"/>
</dbReference>
<dbReference type="InterPro" id="IPR012337">
    <property type="entry name" value="RNaseH-like_sf"/>
</dbReference>
<evidence type="ECO:0000256" key="5">
    <source>
        <dbReference type="ARBA" id="ARBA00023125"/>
    </source>
</evidence>
<dbReference type="GO" id="GO:0003887">
    <property type="term" value="F:DNA-directed DNA polymerase activity"/>
    <property type="evidence" value="ECO:0007669"/>
    <property type="project" value="UniProtKB-KW"/>
</dbReference>
<evidence type="ECO:0000256" key="6">
    <source>
        <dbReference type="ARBA" id="ARBA00049244"/>
    </source>
</evidence>
<dbReference type="InterPro" id="IPR017964">
    <property type="entry name" value="DNA-dir_DNA_pol_B_CS"/>
</dbReference>
<evidence type="ECO:0000256" key="4">
    <source>
        <dbReference type="ARBA" id="ARBA00022932"/>
    </source>
</evidence>
<dbReference type="EC" id="2.7.7.7" evidence="7"/>
<evidence type="ECO:0000256" key="1">
    <source>
        <dbReference type="ARBA" id="ARBA00005755"/>
    </source>
</evidence>
<dbReference type="InterPro" id="IPR023211">
    <property type="entry name" value="DNA_pol_palm_dom_sf"/>
</dbReference>